<keyword evidence="6" id="KW-1185">Reference proteome</keyword>
<evidence type="ECO:0000259" key="4">
    <source>
        <dbReference type="PROSITE" id="PS51123"/>
    </source>
</evidence>
<gene>
    <name evidence="5" type="ORF">NHG85_04710</name>
</gene>
<dbReference type="InterPro" id="IPR024370">
    <property type="entry name" value="PBP_domain"/>
</dbReference>
<dbReference type="EMBL" id="JAMYXC010000060">
    <property type="protein sequence ID" value="MCP1167831.1"/>
    <property type="molecule type" value="Genomic_DNA"/>
</dbReference>
<dbReference type="SUPFAM" id="SSF53850">
    <property type="entry name" value="Periplasmic binding protein-like II"/>
    <property type="match status" value="1"/>
</dbReference>
<name>A0A9X2FN51_9RHOB</name>
<dbReference type="InterPro" id="IPR036737">
    <property type="entry name" value="OmpA-like_sf"/>
</dbReference>
<evidence type="ECO:0000256" key="3">
    <source>
        <dbReference type="SAM" id="SignalP"/>
    </source>
</evidence>
<dbReference type="Proteomes" id="UP001139477">
    <property type="component" value="Unassembled WGS sequence"/>
</dbReference>
<feature type="chain" id="PRO_5040811608" evidence="3">
    <location>
        <begin position="34"/>
        <end position="549"/>
    </location>
</feature>
<dbReference type="InterPro" id="IPR050811">
    <property type="entry name" value="Phosphate_ABC_transporter"/>
</dbReference>
<reference evidence="5" key="1">
    <citation type="submission" date="2022-06" db="EMBL/GenBank/DDBJ databases">
        <title>Limimaricola sediminis sp. nov., isolated from an intertidal sediment.</title>
        <authorList>
            <person name="Shao X."/>
        </authorList>
    </citation>
    <scope>NUCLEOTIDE SEQUENCE</scope>
    <source>
        <strain evidence="5">ASW11-118</strain>
    </source>
</reference>
<dbReference type="PANTHER" id="PTHR30570:SF1">
    <property type="entry name" value="PHOSPHATE-BINDING PROTEIN PSTS"/>
    <property type="match status" value="1"/>
</dbReference>
<dbReference type="Gene3D" id="3.40.190.10">
    <property type="entry name" value="Periplasmic binding protein-like II"/>
    <property type="match status" value="2"/>
</dbReference>
<organism evidence="5 6">
    <name type="scientific">Limimaricola litoreus</name>
    <dbReference type="NCBI Taxonomy" id="2955316"/>
    <lineage>
        <taxon>Bacteria</taxon>
        <taxon>Pseudomonadati</taxon>
        <taxon>Pseudomonadota</taxon>
        <taxon>Alphaproteobacteria</taxon>
        <taxon>Rhodobacterales</taxon>
        <taxon>Paracoccaceae</taxon>
        <taxon>Limimaricola</taxon>
    </lineage>
</organism>
<dbReference type="SUPFAM" id="SSF103088">
    <property type="entry name" value="OmpA-like"/>
    <property type="match status" value="1"/>
</dbReference>
<evidence type="ECO:0000313" key="6">
    <source>
        <dbReference type="Proteomes" id="UP001139477"/>
    </source>
</evidence>
<keyword evidence="1 3" id="KW-0732">Signal</keyword>
<sequence>MTPDRSPFPFSAKILRRAALWAALALAPQTGWAQEGEGQLRLTSRSGSLSLTGSFLGYDGRYLRIATEHGELTLPLASVTCEGAQCPDPETWVPELRLSGAGRLGELVLPALVEGYARARGWEPARVETEDGHALYSLSLPEAAEGAEEAETAQSAGRERLRISFRLTSTEDGFADLLANEADMAMAERLLGAEELTLARDAGLGRLDAPGRLQLVGLDALVPVVAPGQRLRAVSLSQLSRLFAGEIADWSRLGAAAGPVRLHLESETSGQMQGFEALVIEGMGRSLSQEVVRHADAEALAEAVAADPGAIGMLPFGRLGATQPLALSGPCGLRSTARPETVATGDFPLTLPLVLYRPMRRLPDTAEAFLGWIATAEAQLVLRRAGVTGLAPIPIPIEDQGARLAGAVLSAGEDVKLEDLQRMLTAFKGHQRLSTTFRFEAGETALDAVSRSRVVQLAQSIRDGRHNGDALLLAGFSDGRGGPVANHDLSLERATAVRAAVLSLLGGALPPGVTLDVAAFGEAMPMGCDDTETGRGINRRVELWVAPQG</sequence>
<dbReference type="Gene3D" id="3.30.1330.60">
    <property type="entry name" value="OmpA-like domain"/>
    <property type="match status" value="1"/>
</dbReference>
<dbReference type="GO" id="GO:0016020">
    <property type="term" value="C:membrane"/>
    <property type="evidence" value="ECO:0007669"/>
    <property type="project" value="UniProtKB-UniRule"/>
</dbReference>
<proteinExistence type="predicted"/>
<dbReference type="PROSITE" id="PS51123">
    <property type="entry name" value="OMPA_2"/>
    <property type="match status" value="1"/>
</dbReference>
<evidence type="ECO:0000313" key="5">
    <source>
        <dbReference type="EMBL" id="MCP1167831.1"/>
    </source>
</evidence>
<dbReference type="Pfam" id="PF00691">
    <property type="entry name" value="OmpA"/>
    <property type="match status" value="1"/>
</dbReference>
<dbReference type="CDD" id="cd07185">
    <property type="entry name" value="OmpA_C-like"/>
    <property type="match status" value="1"/>
</dbReference>
<dbReference type="InterPro" id="IPR006665">
    <property type="entry name" value="OmpA-like"/>
</dbReference>
<evidence type="ECO:0000256" key="2">
    <source>
        <dbReference type="PROSITE-ProRule" id="PRU00473"/>
    </source>
</evidence>
<feature type="domain" description="OmpA-like" evidence="4">
    <location>
        <begin position="426"/>
        <end position="549"/>
    </location>
</feature>
<evidence type="ECO:0000256" key="1">
    <source>
        <dbReference type="ARBA" id="ARBA00022729"/>
    </source>
</evidence>
<dbReference type="RefSeq" id="WP_253330298.1">
    <property type="nucleotide sequence ID" value="NZ_JAMYXC010000060.1"/>
</dbReference>
<accession>A0A9X2FN51</accession>
<keyword evidence="2" id="KW-0472">Membrane</keyword>
<dbReference type="PANTHER" id="PTHR30570">
    <property type="entry name" value="PERIPLASMIC PHOSPHATE BINDING COMPONENT OF PHOSPHATE ABC TRANSPORTER"/>
    <property type="match status" value="1"/>
</dbReference>
<dbReference type="AlphaFoldDB" id="A0A9X2FN51"/>
<protein>
    <submittedName>
        <fullName evidence="5">Phosphate ABC transporter substrate-binding/OmpA family protein</fullName>
    </submittedName>
</protein>
<comment type="caution">
    <text evidence="5">The sequence shown here is derived from an EMBL/GenBank/DDBJ whole genome shotgun (WGS) entry which is preliminary data.</text>
</comment>
<dbReference type="Pfam" id="PF12849">
    <property type="entry name" value="PBP_like_2"/>
    <property type="match status" value="1"/>
</dbReference>
<feature type="signal peptide" evidence="3">
    <location>
        <begin position="1"/>
        <end position="33"/>
    </location>
</feature>